<dbReference type="RefSeq" id="WP_208321236.1">
    <property type="nucleotide sequence ID" value="NZ_SOQX01000001.1"/>
</dbReference>
<dbReference type="EMBL" id="SOQX01000001">
    <property type="protein sequence ID" value="TDY03789.1"/>
    <property type="molecule type" value="Genomic_DNA"/>
</dbReference>
<gene>
    <name evidence="3" type="ORF">EDC23_0159</name>
</gene>
<dbReference type="InterPro" id="IPR013424">
    <property type="entry name" value="Ice-binding_C"/>
</dbReference>
<feature type="signal peptide" evidence="1">
    <location>
        <begin position="1"/>
        <end position="19"/>
    </location>
</feature>
<keyword evidence="1" id="KW-0732">Signal</keyword>
<dbReference type="NCBIfam" id="TIGR02595">
    <property type="entry name" value="PEP_CTERM"/>
    <property type="match status" value="1"/>
</dbReference>
<evidence type="ECO:0000313" key="3">
    <source>
        <dbReference type="EMBL" id="TDY03789.1"/>
    </source>
</evidence>
<evidence type="ECO:0000256" key="1">
    <source>
        <dbReference type="SAM" id="SignalP"/>
    </source>
</evidence>
<feature type="domain" description="Ice-binding protein C-terminal" evidence="2">
    <location>
        <begin position="261"/>
        <end position="286"/>
    </location>
</feature>
<proteinExistence type="predicted"/>
<reference evidence="3 4" key="1">
    <citation type="submission" date="2019-03" db="EMBL/GenBank/DDBJ databases">
        <title>Genomic Encyclopedia of Type Strains, Phase IV (KMG-IV): sequencing the most valuable type-strain genomes for metagenomic binning, comparative biology and taxonomic classification.</title>
        <authorList>
            <person name="Goeker M."/>
        </authorList>
    </citation>
    <scope>NUCLEOTIDE SEQUENCE [LARGE SCALE GENOMIC DNA]</scope>
    <source>
        <strain evidence="3 4">DSM 16326</strain>
    </source>
</reference>
<name>A0A4R8J0U5_9GAMM</name>
<keyword evidence="4" id="KW-1185">Reference proteome</keyword>
<feature type="chain" id="PRO_5020386332" evidence="1">
    <location>
        <begin position="20"/>
        <end position="288"/>
    </location>
</feature>
<accession>A0A4R8J0U5</accession>
<evidence type="ECO:0000313" key="4">
    <source>
        <dbReference type="Proteomes" id="UP000294914"/>
    </source>
</evidence>
<dbReference type="Pfam" id="PF07589">
    <property type="entry name" value="PEP-CTERM"/>
    <property type="match status" value="1"/>
</dbReference>
<dbReference type="AlphaFoldDB" id="A0A4R8J0U5"/>
<sequence>MKRLLLATGLLFAFGGAYAGPFYLNVDQNFDGQAAPDGDKVCDTCTSMKDEFTFTYESSTTIQDSDASGTISAGDQMSTDGGLAVGDLDSNQVNGFTPNEVFGANSNNGYDDNWLLTFSIEDLQGEITGVTGGGVPLFTYDPGTVEMFLTFDGTTLNHFMDVAVTGGNATGVSTVLVGDADFTNIADLTYANLFQSGEFECNGSNGFYDIWANCGEGAGDALEIGFESSFDTNIFVSDFDFDPETGEFTLTSNHDGSATFTIPEPSALALLGGGLVLLGMFGARRRMS</sequence>
<organism evidence="3 4">
    <name type="scientific">Thiohalophilus thiocyanatoxydans</name>
    <dbReference type="NCBI Taxonomy" id="381308"/>
    <lineage>
        <taxon>Bacteria</taxon>
        <taxon>Pseudomonadati</taxon>
        <taxon>Pseudomonadota</taxon>
        <taxon>Gammaproteobacteria</taxon>
        <taxon>Thiohalomonadales</taxon>
        <taxon>Thiohalophilaceae</taxon>
        <taxon>Thiohalophilus</taxon>
    </lineage>
</organism>
<comment type="caution">
    <text evidence="3">The sequence shown here is derived from an EMBL/GenBank/DDBJ whole genome shotgun (WGS) entry which is preliminary data.</text>
</comment>
<dbReference type="Proteomes" id="UP000294914">
    <property type="component" value="Unassembled WGS sequence"/>
</dbReference>
<evidence type="ECO:0000259" key="2">
    <source>
        <dbReference type="Pfam" id="PF07589"/>
    </source>
</evidence>
<protein>
    <submittedName>
        <fullName evidence="3">Putative secreted protein with PEP-CTERM sorting signal</fullName>
    </submittedName>
</protein>